<dbReference type="AlphaFoldDB" id="A0A6J4PT14"/>
<dbReference type="Gene3D" id="3.40.50.720">
    <property type="entry name" value="NAD(P)-binding Rossmann-like Domain"/>
    <property type="match status" value="1"/>
</dbReference>
<dbReference type="Pfam" id="PF00106">
    <property type="entry name" value="adh_short"/>
    <property type="match status" value="1"/>
</dbReference>
<dbReference type="SUPFAM" id="SSF51735">
    <property type="entry name" value="NAD(P)-binding Rossmann-fold domains"/>
    <property type="match status" value="1"/>
</dbReference>
<dbReference type="EC" id="1.1.1.100" evidence="1"/>
<dbReference type="CDD" id="cd05233">
    <property type="entry name" value="SDR_c"/>
    <property type="match status" value="1"/>
</dbReference>
<reference evidence="1" key="1">
    <citation type="submission" date="2020-02" db="EMBL/GenBank/DDBJ databases">
        <authorList>
            <person name="Meier V. D."/>
        </authorList>
    </citation>
    <scope>NUCLEOTIDE SEQUENCE</scope>
    <source>
        <strain evidence="1">AVDCRST_MAG80</strain>
    </source>
</reference>
<gene>
    <name evidence="1" type="ORF">AVDCRST_MAG80-159</name>
</gene>
<proteinExistence type="predicted"/>
<dbReference type="GO" id="GO:0004316">
    <property type="term" value="F:3-oxoacyl-[acyl-carrier-protein] reductase (NADPH) activity"/>
    <property type="evidence" value="ECO:0007669"/>
    <property type="project" value="UniProtKB-EC"/>
</dbReference>
<dbReference type="InterPro" id="IPR002347">
    <property type="entry name" value="SDR_fam"/>
</dbReference>
<dbReference type="EMBL" id="CADCVC010000014">
    <property type="protein sequence ID" value="CAA9424510.1"/>
    <property type="molecule type" value="Genomic_DNA"/>
</dbReference>
<accession>A0A6J4PT14</accession>
<organism evidence="1">
    <name type="scientific">uncultured Rubrobacteraceae bacterium</name>
    <dbReference type="NCBI Taxonomy" id="349277"/>
    <lineage>
        <taxon>Bacteria</taxon>
        <taxon>Bacillati</taxon>
        <taxon>Actinomycetota</taxon>
        <taxon>Rubrobacteria</taxon>
        <taxon>Rubrobacterales</taxon>
        <taxon>Rubrobacteraceae</taxon>
        <taxon>environmental samples</taxon>
    </lineage>
</organism>
<keyword evidence="1" id="KW-0560">Oxidoreductase</keyword>
<name>A0A6J4PT14_9ACTN</name>
<protein>
    <submittedName>
        <fullName evidence="1">3-oxoacyl-[acyl-carrier protein] reductase</fullName>
        <ecNumber evidence="1">1.1.1.100</ecNumber>
    </submittedName>
</protein>
<sequence>MAAGGDVGDPSELDEMVSAAERELGPVEVLVSNAGIAPGQELDEITVEDWDRVMSVN</sequence>
<dbReference type="InterPro" id="IPR036291">
    <property type="entry name" value="NAD(P)-bd_dom_sf"/>
</dbReference>
<evidence type="ECO:0000313" key="1">
    <source>
        <dbReference type="EMBL" id="CAA9424510.1"/>
    </source>
</evidence>